<dbReference type="CDD" id="cd01610">
    <property type="entry name" value="PAP2_like"/>
    <property type="match status" value="1"/>
</dbReference>
<dbReference type="SUPFAM" id="SSF48317">
    <property type="entry name" value="Acid phosphatase/Vanadium-dependent haloperoxidase"/>
    <property type="match status" value="1"/>
</dbReference>
<comment type="caution">
    <text evidence="3">The sequence shown here is derived from an EMBL/GenBank/DDBJ whole genome shotgun (WGS) entry which is preliminary data.</text>
</comment>
<feature type="signal peptide" evidence="1">
    <location>
        <begin position="1"/>
        <end position="26"/>
    </location>
</feature>
<evidence type="ECO:0000313" key="4">
    <source>
        <dbReference type="Proteomes" id="UP000278351"/>
    </source>
</evidence>
<gene>
    <name evidence="3" type="ORF">EGT74_19680</name>
</gene>
<proteinExistence type="predicted"/>
<dbReference type="EMBL" id="RPDH01000002">
    <property type="protein sequence ID" value="RPE09225.1"/>
    <property type="molecule type" value="Genomic_DNA"/>
</dbReference>
<dbReference type="SMART" id="SM00014">
    <property type="entry name" value="acidPPc"/>
    <property type="match status" value="1"/>
</dbReference>
<dbReference type="Gene3D" id="1.20.144.10">
    <property type="entry name" value="Phosphatidic acid phosphatase type 2/haloperoxidase"/>
    <property type="match status" value="1"/>
</dbReference>
<accession>A0A3N4PN42</accession>
<evidence type="ECO:0000313" key="3">
    <source>
        <dbReference type="EMBL" id="RPE09225.1"/>
    </source>
</evidence>
<dbReference type="AlphaFoldDB" id="A0A3N4PN42"/>
<dbReference type="Pfam" id="PF01569">
    <property type="entry name" value="PAP2"/>
    <property type="match status" value="1"/>
</dbReference>
<keyword evidence="4" id="KW-1185">Reference proteome</keyword>
<dbReference type="Proteomes" id="UP000278351">
    <property type="component" value="Unassembled WGS sequence"/>
</dbReference>
<protein>
    <submittedName>
        <fullName evidence="3">Phosphatase PAP2 family protein</fullName>
    </submittedName>
</protein>
<feature type="domain" description="Phosphatidic acid phosphatase type 2/haloperoxidase" evidence="2">
    <location>
        <begin position="133"/>
        <end position="255"/>
    </location>
</feature>
<organism evidence="3 4">
    <name type="scientific">Chitinophaga lutea</name>
    <dbReference type="NCBI Taxonomy" id="2488634"/>
    <lineage>
        <taxon>Bacteria</taxon>
        <taxon>Pseudomonadati</taxon>
        <taxon>Bacteroidota</taxon>
        <taxon>Chitinophagia</taxon>
        <taxon>Chitinophagales</taxon>
        <taxon>Chitinophagaceae</taxon>
        <taxon>Chitinophaga</taxon>
    </lineage>
</organism>
<keyword evidence="1" id="KW-0732">Signal</keyword>
<reference evidence="3 4" key="1">
    <citation type="submission" date="2018-11" db="EMBL/GenBank/DDBJ databases">
        <title>Chitinophaga lutea sp.nov., isolate from arsenic contaminated soil.</title>
        <authorList>
            <person name="Zong Y."/>
        </authorList>
    </citation>
    <scope>NUCLEOTIDE SEQUENCE [LARGE SCALE GENOMIC DNA]</scope>
    <source>
        <strain evidence="3 4">ZY74</strain>
    </source>
</reference>
<dbReference type="InterPro" id="IPR036938">
    <property type="entry name" value="PAP2/HPO_sf"/>
</dbReference>
<name>A0A3N4PN42_9BACT</name>
<evidence type="ECO:0000256" key="1">
    <source>
        <dbReference type="SAM" id="SignalP"/>
    </source>
</evidence>
<dbReference type="InterPro" id="IPR000326">
    <property type="entry name" value="PAP2/HPO"/>
</dbReference>
<evidence type="ECO:0000259" key="2">
    <source>
        <dbReference type="SMART" id="SM00014"/>
    </source>
</evidence>
<sequence length="286" mass="31681">MFGFNCSRMHSVLCLFLIFIAGAASGQSDSVVTAKREKIYQVTLKYELPASVLALGTSYFGFAALDRTSAYNASDVAHLNPGNVNGFDRPVIFSNPAYFTKAQEYSDLFLNISILSPLLLAADKQIRKDWLDLITMYLVSHTVDNAIYFAAAFPVRRTRPYVYNTDIPLEQKVGIAKSNSFFSGHVSFAATSTFFFAKVFTDYHQIKGLKRAAIYTAAAIPPSLVGYYRMRAGKHFRTDVLLGLVIGAGSGIFVPEFHRRLKKNNRVSVSPFYGTENSGLTVSLKL</sequence>
<feature type="chain" id="PRO_5018232087" evidence="1">
    <location>
        <begin position="27"/>
        <end position="286"/>
    </location>
</feature>